<evidence type="ECO:0000259" key="2">
    <source>
        <dbReference type="PROSITE" id="PS50190"/>
    </source>
</evidence>
<dbReference type="InterPro" id="IPR035999">
    <property type="entry name" value="Sec7_dom_sf"/>
</dbReference>
<dbReference type="InterPro" id="IPR011993">
    <property type="entry name" value="PH-like_dom_sf"/>
</dbReference>
<dbReference type="SUPFAM" id="SSF50729">
    <property type="entry name" value="PH domain-like"/>
    <property type="match status" value="1"/>
</dbReference>
<feature type="domain" description="PH" evidence="1">
    <location>
        <begin position="217"/>
        <end position="330"/>
    </location>
</feature>
<dbReference type="InterPro" id="IPR000904">
    <property type="entry name" value="Sec7_dom"/>
</dbReference>
<dbReference type="SUPFAM" id="SSF48425">
    <property type="entry name" value="Sec7 domain"/>
    <property type="match status" value="1"/>
</dbReference>
<gene>
    <name evidence="3" type="ORF">M9Y10_022698</name>
</gene>
<dbReference type="Gene3D" id="1.10.1000.11">
    <property type="entry name" value="Arf Nucleotide-binding Site Opener,domain 2"/>
    <property type="match status" value="1"/>
</dbReference>
<name>A0ABR2KT09_9EUKA</name>
<evidence type="ECO:0000313" key="3">
    <source>
        <dbReference type="EMBL" id="KAK8894263.1"/>
    </source>
</evidence>
<dbReference type="Proteomes" id="UP001470230">
    <property type="component" value="Unassembled WGS sequence"/>
</dbReference>
<reference evidence="3 4" key="1">
    <citation type="submission" date="2024-04" db="EMBL/GenBank/DDBJ databases">
        <title>Tritrichomonas musculus Genome.</title>
        <authorList>
            <person name="Alves-Ferreira E."/>
            <person name="Grigg M."/>
            <person name="Lorenzi H."/>
            <person name="Galac M."/>
        </authorList>
    </citation>
    <scope>NUCLEOTIDE SEQUENCE [LARGE SCALE GENOMIC DNA]</scope>
    <source>
        <strain evidence="3 4">EAF2021</strain>
    </source>
</reference>
<dbReference type="InterPro" id="IPR023394">
    <property type="entry name" value="Sec7_C_sf"/>
</dbReference>
<dbReference type="PROSITE" id="PS50003">
    <property type="entry name" value="PH_DOMAIN"/>
    <property type="match status" value="1"/>
</dbReference>
<feature type="domain" description="SEC7" evidence="2">
    <location>
        <begin position="24"/>
        <end position="215"/>
    </location>
</feature>
<evidence type="ECO:0000259" key="1">
    <source>
        <dbReference type="PROSITE" id="PS50003"/>
    </source>
</evidence>
<comment type="caution">
    <text evidence="3">The sequence shown here is derived from an EMBL/GenBank/DDBJ whole genome shotgun (WGS) entry which is preliminary data.</text>
</comment>
<sequence length="342" mass="39471">MEFTTWIGKSATIHETDIPPSWSGIKYPPNFAKDFNLNPKETISLLKQTEKYFSLENSSEIGPFLFFCNNLSPVAITNFYMLNQRDIQSLYYFFFSSPILDYTCIQDAARMLISRIALPNDIKIIQIIIEAFSNAYLCSNQYASESVSDISKLILAAIIFSLSVRNKNNTSLPQDQFLALVDSVHASKKFIVSFYNSLKNSPIPIFFTFANFEKEPNDQKCGQLKQVGGIFKKKSNMYFKINNNELQSFRDQEMTDFHGGIELQGTYVQFVTSNSKESALFTIRRFDNQPFGYKIKKMQRKQRKKNVYMLSGSSDEDTKQWCDLLQFTIFYLDLLNFAKTLS</sequence>
<dbReference type="EMBL" id="JAPFFF010000003">
    <property type="protein sequence ID" value="KAK8894263.1"/>
    <property type="molecule type" value="Genomic_DNA"/>
</dbReference>
<keyword evidence="4" id="KW-1185">Reference proteome</keyword>
<organism evidence="3 4">
    <name type="scientific">Tritrichomonas musculus</name>
    <dbReference type="NCBI Taxonomy" id="1915356"/>
    <lineage>
        <taxon>Eukaryota</taxon>
        <taxon>Metamonada</taxon>
        <taxon>Parabasalia</taxon>
        <taxon>Tritrichomonadida</taxon>
        <taxon>Tritrichomonadidae</taxon>
        <taxon>Tritrichomonas</taxon>
    </lineage>
</organism>
<dbReference type="PROSITE" id="PS50190">
    <property type="entry name" value="SEC7"/>
    <property type="match status" value="1"/>
</dbReference>
<dbReference type="Gene3D" id="2.30.29.30">
    <property type="entry name" value="Pleckstrin-homology domain (PH domain)/Phosphotyrosine-binding domain (PTB)"/>
    <property type="match status" value="1"/>
</dbReference>
<proteinExistence type="predicted"/>
<protein>
    <recommendedName>
        <fullName evidence="5">SEC7 domain-containing protein</fullName>
    </recommendedName>
</protein>
<accession>A0ABR2KT09</accession>
<dbReference type="InterPro" id="IPR001849">
    <property type="entry name" value="PH_domain"/>
</dbReference>
<dbReference type="Pfam" id="PF01369">
    <property type="entry name" value="Sec7"/>
    <property type="match status" value="1"/>
</dbReference>
<evidence type="ECO:0000313" key="4">
    <source>
        <dbReference type="Proteomes" id="UP001470230"/>
    </source>
</evidence>
<evidence type="ECO:0008006" key="5">
    <source>
        <dbReference type="Google" id="ProtNLM"/>
    </source>
</evidence>